<organism evidence="1 2">
    <name type="scientific">Catharanthus roseus</name>
    <name type="common">Madagascar periwinkle</name>
    <name type="synonym">Vinca rosea</name>
    <dbReference type="NCBI Taxonomy" id="4058"/>
    <lineage>
        <taxon>Eukaryota</taxon>
        <taxon>Viridiplantae</taxon>
        <taxon>Streptophyta</taxon>
        <taxon>Embryophyta</taxon>
        <taxon>Tracheophyta</taxon>
        <taxon>Spermatophyta</taxon>
        <taxon>Magnoliopsida</taxon>
        <taxon>eudicotyledons</taxon>
        <taxon>Gunneridae</taxon>
        <taxon>Pentapetalae</taxon>
        <taxon>asterids</taxon>
        <taxon>lamiids</taxon>
        <taxon>Gentianales</taxon>
        <taxon>Apocynaceae</taxon>
        <taxon>Rauvolfioideae</taxon>
        <taxon>Vinceae</taxon>
        <taxon>Catharanthinae</taxon>
        <taxon>Catharanthus</taxon>
    </lineage>
</organism>
<dbReference type="Proteomes" id="UP001060085">
    <property type="component" value="Linkage Group LG03"/>
</dbReference>
<comment type="caution">
    <text evidence="1">The sequence shown here is derived from an EMBL/GenBank/DDBJ whole genome shotgun (WGS) entry which is preliminary data.</text>
</comment>
<dbReference type="EMBL" id="CM044703">
    <property type="protein sequence ID" value="KAI5671634.1"/>
    <property type="molecule type" value="Genomic_DNA"/>
</dbReference>
<gene>
    <name evidence="1" type="ORF">M9H77_11998</name>
</gene>
<sequence length="203" mass="22178">MFGATPQDSSCSTHGYSHAEYGVSSSVPSVPSLADREQERVGSLHIEGETDEKGDDDDDDDGDGGGDDDDQDGGDDAGDEEQLVPWRLWHMLLDPTGVLVTRKEKVKGGPVNPKLILSYGGHVAGRIWRGKGTFLYDRGSLKFRSHYMALTGWELTHARPLASGSGLTHLRSCMFQHPNAALLSAFVERWQPTRTTSTCYGVR</sequence>
<keyword evidence="2" id="KW-1185">Reference proteome</keyword>
<evidence type="ECO:0000313" key="2">
    <source>
        <dbReference type="Proteomes" id="UP001060085"/>
    </source>
</evidence>
<reference evidence="2" key="1">
    <citation type="journal article" date="2023" name="Nat. Plants">
        <title>Single-cell RNA sequencing provides a high-resolution roadmap for understanding the multicellular compartmentation of specialized metabolism.</title>
        <authorList>
            <person name="Sun S."/>
            <person name="Shen X."/>
            <person name="Li Y."/>
            <person name="Li Y."/>
            <person name="Wang S."/>
            <person name="Li R."/>
            <person name="Zhang H."/>
            <person name="Shen G."/>
            <person name="Guo B."/>
            <person name="Wei J."/>
            <person name="Xu J."/>
            <person name="St-Pierre B."/>
            <person name="Chen S."/>
            <person name="Sun C."/>
        </authorList>
    </citation>
    <scope>NUCLEOTIDE SEQUENCE [LARGE SCALE GENOMIC DNA]</scope>
</reference>
<name>A0ACC0BG88_CATRO</name>
<evidence type="ECO:0000313" key="1">
    <source>
        <dbReference type="EMBL" id="KAI5671634.1"/>
    </source>
</evidence>
<accession>A0ACC0BG88</accession>
<protein>
    <submittedName>
        <fullName evidence="1">Uncharacterized protein</fullName>
    </submittedName>
</protein>
<proteinExistence type="predicted"/>